<evidence type="ECO:0000313" key="9">
    <source>
        <dbReference type="Proteomes" id="UP001623592"/>
    </source>
</evidence>
<evidence type="ECO:0000256" key="2">
    <source>
        <dbReference type="ARBA" id="ARBA00022448"/>
    </source>
</evidence>
<keyword evidence="5" id="KW-0408">Iron</keyword>
<dbReference type="GO" id="GO:0016692">
    <property type="term" value="F:NADH peroxidase activity"/>
    <property type="evidence" value="ECO:0007669"/>
    <property type="project" value="UniProtKB-EC"/>
</dbReference>
<comment type="cofactor">
    <cofactor evidence="1">
        <name>Fe(3+)</name>
        <dbReference type="ChEBI" id="CHEBI:29034"/>
    </cofactor>
</comment>
<evidence type="ECO:0000313" key="8">
    <source>
        <dbReference type="EMBL" id="MFL0251804.1"/>
    </source>
</evidence>
<evidence type="ECO:0000256" key="3">
    <source>
        <dbReference type="ARBA" id="ARBA00022723"/>
    </source>
</evidence>
<dbReference type="PROSITE" id="PS50905">
    <property type="entry name" value="FERRITIN_LIKE"/>
    <property type="match status" value="1"/>
</dbReference>
<comment type="caution">
    <text evidence="8">The sequence shown here is derived from an EMBL/GenBank/DDBJ whole genome shotgun (WGS) entry which is preliminary data.</text>
</comment>
<dbReference type="Gene3D" id="1.20.1260.10">
    <property type="match status" value="1"/>
</dbReference>
<dbReference type="InterPro" id="IPR024934">
    <property type="entry name" value="Rubredoxin-like_dom"/>
</dbReference>
<dbReference type="InterPro" id="IPR048574">
    <property type="entry name" value="RUBY_RBDX"/>
</dbReference>
<dbReference type="SUPFAM" id="SSF47240">
    <property type="entry name" value="Ferritin-like"/>
    <property type="match status" value="1"/>
</dbReference>
<proteinExistence type="predicted"/>
<organism evidence="8 9">
    <name type="scientific">Clostridium neuense</name>
    <dbReference type="NCBI Taxonomy" id="1728934"/>
    <lineage>
        <taxon>Bacteria</taxon>
        <taxon>Bacillati</taxon>
        <taxon>Bacillota</taxon>
        <taxon>Clostridia</taxon>
        <taxon>Eubacteriales</taxon>
        <taxon>Clostridiaceae</taxon>
        <taxon>Clostridium</taxon>
    </lineage>
</organism>
<dbReference type="RefSeq" id="WP_406788453.1">
    <property type="nucleotide sequence ID" value="NZ_JBJIAA010000012.1"/>
</dbReference>
<keyword evidence="2" id="KW-0813">Transport</keyword>
<gene>
    <name evidence="8" type="primary">rbr</name>
    <name evidence="8" type="ORF">ACJDT4_15400</name>
</gene>
<protein>
    <submittedName>
        <fullName evidence="8">Rubrerythrin</fullName>
        <ecNumber evidence="8">1.11.1.1</ecNumber>
    </submittedName>
</protein>
<dbReference type="EC" id="1.11.1.1" evidence="8"/>
<evidence type="ECO:0000256" key="1">
    <source>
        <dbReference type="ARBA" id="ARBA00001965"/>
    </source>
</evidence>
<keyword evidence="8" id="KW-0560">Oxidoreductase</keyword>
<evidence type="ECO:0000259" key="6">
    <source>
        <dbReference type="PROSITE" id="PS50903"/>
    </source>
</evidence>
<dbReference type="Pfam" id="PF02915">
    <property type="entry name" value="Rubrerythrin"/>
    <property type="match status" value="1"/>
</dbReference>
<evidence type="ECO:0000256" key="5">
    <source>
        <dbReference type="ARBA" id="ARBA00023004"/>
    </source>
</evidence>
<keyword evidence="8" id="KW-0575">Peroxidase</keyword>
<feature type="domain" description="Rubredoxin-like" evidence="6">
    <location>
        <begin position="156"/>
        <end position="190"/>
    </location>
</feature>
<dbReference type="Gene3D" id="2.20.28.10">
    <property type="match status" value="1"/>
</dbReference>
<dbReference type="InterPro" id="IPR052364">
    <property type="entry name" value="Rubrerythrin"/>
</dbReference>
<keyword evidence="4" id="KW-0249">Electron transport</keyword>
<dbReference type="NCBIfam" id="NF045767">
    <property type="entry name" value="RuberyRbr"/>
    <property type="match status" value="1"/>
</dbReference>
<dbReference type="InterPro" id="IPR009078">
    <property type="entry name" value="Ferritin-like_SF"/>
</dbReference>
<feature type="domain" description="Ferritin-like diiron" evidence="7">
    <location>
        <begin position="3"/>
        <end position="149"/>
    </location>
</feature>
<dbReference type="InterPro" id="IPR009040">
    <property type="entry name" value="Ferritin-like_diiron"/>
</dbReference>
<dbReference type="SUPFAM" id="SSF57802">
    <property type="entry name" value="Rubredoxin-like"/>
    <property type="match status" value="1"/>
</dbReference>
<evidence type="ECO:0000259" key="7">
    <source>
        <dbReference type="PROSITE" id="PS50905"/>
    </source>
</evidence>
<dbReference type="PANTHER" id="PTHR43865">
    <property type="entry name" value="RUBRERYTHRIN-RELATED"/>
    <property type="match status" value="1"/>
</dbReference>
<dbReference type="Pfam" id="PF21349">
    <property type="entry name" value="RUBY_RBDX"/>
    <property type="match status" value="1"/>
</dbReference>
<dbReference type="PANTHER" id="PTHR43865:SF1">
    <property type="entry name" value="RUBRERYTHRIN-RELATED"/>
    <property type="match status" value="1"/>
</dbReference>
<dbReference type="InterPro" id="IPR012347">
    <property type="entry name" value="Ferritin-like"/>
</dbReference>
<name>A0ABW8TLH9_9CLOT</name>
<sequence length="195" mass="22342">MKSLVGTKTSENLAKAFAGESQARNRYTIYARAAEKEGYNQIYSIFIETAENERAHAKVFFDFLVQGLGKSQIKVDTEYPIGYGNTEQNLEYAAEGEREEWGTAYPSFAKIAKEEGFPEVEAAFNNIVAIEKSHEKRFLEFKNRLSEKTIYNMKEQTYWKCKNCGFIYVGTTAPTICPVCKYPQGYFEIANDYEK</sequence>
<dbReference type="InterPro" id="IPR003251">
    <property type="entry name" value="Rr_diiron-bd_dom"/>
</dbReference>
<dbReference type="Proteomes" id="UP001623592">
    <property type="component" value="Unassembled WGS sequence"/>
</dbReference>
<dbReference type="PROSITE" id="PS50903">
    <property type="entry name" value="RUBREDOXIN_LIKE"/>
    <property type="match status" value="1"/>
</dbReference>
<reference evidence="8 9" key="1">
    <citation type="submission" date="2024-11" db="EMBL/GenBank/DDBJ databases">
        <authorList>
            <person name="Heng Y.C."/>
            <person name="Lim A.C.H."/>
            <person name="Lee J.K.Y."/>
            <person name="Kittelmann S."/>
        </authorList>
    </citation>
    <scope>NUCLEOTIDE SEQUENCE [LARGE SCALE GENOMIC DNA]</scope>
    <source>
        <strain evidence="8 9">WILCCON 0114</strain>
    </source>
</reference>
<dbReference type="CDD" id="cd00729">
    <property type="entry name" value="rubredoxin_SM"/>
    <property type="match status" value="1"/>
</dbReference>
<dbReference type="CDD" id="cd01041">
    <property type="entry name" value="Rubrerythrin"/>
    <property type="match status" value="1"/>
</dbReference>
<evidence type="ECO:0000256" key="4">
    <source>
        <dbReference type="ARBA" id="ARBA00022982"/>
    </source>
</evidence>
<keyword evidence="3" id="KW-0479">Metal-binding</keyword>
<accession>A0ABW8TLH9</accession>
<keyword evidence="9" id="KW-1185">Reference proteome</keyword>
<dbReference type="EMBL" id="JBJIAA010000012">
    <property type="protein sequence ID" value="MFL0251804.1"/>
    <property type="molecule type" value="Genomic_DNA"/>
</dbReference>